<dbReference type="AlphaFoldDB" id="A0A9W6Y298"/>
<gene>
    <name evidence="1" type="ORF">Pfra01_002078700</name>
</gene>
<dbReference type="EMBL" id="BSXT01002907">
    <property type="protein sequence ID" value="GMF51441.1"/>
    <property type="molecule type" value="Genomic_DNA"/>
</dbReference>
<dbReference type="OrthoDB" id="105693at2759"/>
<evidence type="ECO:0000313" key="1">
    <source>
        <dbReference type="EMBL" id="GMF51441.1"/>
    </source>
</evidence>
<reference evidence="1" key="1">
    <citation type="submission" date="2023-04" db="EMBL/GenBank/DDBJ databases">
        <title>Phytophthora fragariaefolia NBRC 109709.</title>
        <authorList>
            <person name="Ichikawa N."/>
            <person name="Sato H."/>
            <person name="Tonouchi N."/>
        </authorList>
    </citation>
    <scope>NUCLEOTIDE SEQUENCE</scope>
    <source>
        <strain evidence="1">NBRC 109709</strain>
    </source>
</reference>
<keyword evidence="2" id="KW-1185">Reference proteome</keyword>
<name>A0A9W6Y298_9STRA</name>
<comment type="caution">
    <text evidence="1">The sequence shown here is derived from an EMBL/GenBank/DDBJ whole genome shotgun (WGS) entry which is preliminary data.</text>
</comment>
<proteinExistence type="predicted"/>
<organism evidence="1 2">
    <name type="scientific">Phytophthora fragariaefolia</name>
    <dbReference type="NCBI Taxonomy" id="1490495"/>
    <lineage>
        <taxon>Eukaryota</taxon>
        <taxon>Sar</taxon>
        <taxon>Stramenopiles</taxon>
        <taxon>Oomycota</taxon>
        <taxon>Peronosporomycetes</taxon>
        <taxon>Peronosporales</taxon>
        <taxon>Peronosporaceae</taxon>
        <taxon>Phytophthora</taxon>
    </lineage>
</organism>
<accession>A0A9W6Y298</accession>
<sequence>MRTPFSDYEDKRLVRLAFGYERRGAPVVWSDLQSRMRSLKYSVKQLRVRLHTLKKTYGNTLAGFPKCFSSTKRLVAPVHTVRPSATPALAGVIPNGDAGCGWEALVNLAVRGKSMMGETEVEGEQQLQLVAVEGDPAVDVLEEANCLVVKLWNGPQRW</sequence>
<dbReference type="Proteomes" id="UP001165121">
    <property type="component" value="Unassembled WGS sequence"/>
</dbReference>
<evidence type="ECO:0000313" key="2">
    <source>
        <dbReference type="Proteomes" id="UP001165121"/>
    </source>
</evidence>
<protein>
    <submittedName>
        <fullName evidence="1">Unnamed protein product</fullName>
    </submittedName>
</protein>